<evidence type="ECO:0000256" key="4">
    <source>
        <dbReference type="ARBA" id="ARBA00022691"/>
    </source>
</evidence>
<dbReference type="EMBL" id="BARU01021601">
    <property type="protein sequence ID" value="GAH48089.1"/>
    <property type="molecule type" value="Genomic_DNA"/>
</dbReference>
<dbReference type="SFLD" id="SFLDS00029">
    <property type="entry name" value="Radical_SAM"/>
    <property type="match status" value="1"/>
</dbReference>
<dbReference type="InterPro" id="IPR006158">
    <property type="entry name" value="Cobalamin-bd"/>
</dbReference>
<evidence type="ECO:0000256" key="7">
    <source>
        <dbReference type="ARBA" id="ARBA00023004"/>
    </source>
</evidence>
<evidence type="ECO:0000256" key="5">
    <source>
        <dbReference type="ARBA" id="ARBA00022723"/>
    </source>
</evidence>
<dbReference type="SUPFAM" id="SSF102114">
    <property type="entry name" value="Radical SAM enzymes"/>
    <property type="match status" value="1"/>
</dbReference>
<dbReference type="GO" id="GO:0030117">
    <property type="term" value="C:membrane coat"/>
    <property type="evidence" value="ECO:0007669"/>
    <property type="project" value="InterPro"/>
</dbReference>
<keyword evidence="6" id="KW-0653">Protein transport</keyword>
<dbReference type="InterPro" id="IPR058240">
    <property type="entry name" value="rSAM_sf"/>
</dbReference>
<comment type="caution">
    <text evidence="12">The sequence shown here is derived from an EMBL/GenBank/DDBJ whole genome shotgun (WGS) entry which is preliminary data.</text>
</comment>
<dbReference type="Gene3D" id="3.80.30.20">
    <property type="entry name" value="tm_1862 like domain"/>
    <property type="match status" value="1"/>
</dbReference>
<dbReference type="InterPro" id="IPR051198">
    <property type="entry name" value="BchE-like"/>
</dbReference>
<dbReference type="PROSITE" id="PS00989">
    <property type="entry name" value="CLAT_ADAPTOR_S"/>
    <property type="match status" value="1"/>
</dbReference>
<evidence type="ECO:0000256" key="6">
    <source>
        <dbReference type="ARBA" id="ARBA00022927"/>
    </source>
</evidence>
<evidence type="ECO:0000313" key="12">
    <source>
        <dbReference type="EMBL" id="GAH48089.1"/>
    </source>
</evidence>
<keyword evidence="3" id="KW-0813">Transport</keyword>
<protein>
    <submittedName>
        <fullName evidence="12">Uncharacterized protein</fullName>
    </submittedName>
</protein>
<dbReference type="Pfam" id="PF04055">
    <property type="entry name" value="Radical_SAM"/>
    <property type="match status" value="1"/>
</dbReference>
<organism evidence="12">
    <name type="scientific">marine sediment metagenome</name>
    <dbReference type="NCBI Taxonomy" id="412755"/>
    <lineage>
        <taxon>unclassified sequences</taxon>
        <taxon>metagenomes</taxon>
        <taxon>ecological metagenomes</taxon>
    </lineage>
</organism>
<comment type="subcellular location">
    <subcellularLocation>
        <location evidence="2">Endomembrane system</location>
    </subcellularLocation>
</comment>
<evidence type="ECO:0000256" key="2">
    <source>
        <dbReference type="ARBA" id="ARBA00004308"/>
    </source>
</evidence>
<evidence type="ECO:0000259" key="10">
    <source>
        <dbReference type="PROSITE" id="PS51332"/>
    </source>
</evidence>
<accession>X1H2L0</accession>
<evidence type="ECO:0000256" key="3">
    <source>
        <dbReference type="ARBA" id="ARBA00022448"/>
    </source>
</evidence>
<evidence type="ECO:0000256" key="8">
    <source>
        <dbReference type="ARBA" id="ARBA00023014"/>
    </source>
</evidence>
<dbReference type="GO" id="GO:0012505">
    <property type="term" value="C:endomembrane system"/>
    <property type="evidence" value="ECO:0007669"/>
    <property type="project" value="UniProtKB-SubCell"/>
</dbReference>
<name>X1H2L0_9ZZZZ</name>
<dbReference type="GO" id="GO:0006886">
    <property type="term" value="P:intracellular protein transport"/>
    <property type="evidence" value="ECO:0007669"/>
    <property type="project" value="InterPro"/>
</dbReference>
<dbReference type="GO" id="GO:0031419">
    <property type="term" value="F:cobalamin binding"/>
    <property type="evidence" value="ECO:0007669"/>
    <property type="project" value="InterPro"/>
</dbReference>
<keyword evidence="8" id="KW-0411">Iron-sulfur</keyword>
<dbReference type="GO" id="GO:0046872">
    <property type="term" value="F:metal ion binding"/>
    <property type="evidence" value="ECO:0007669"/>
    <property type="project" value="UniProtKB-KW"/>
</dbReference>
<dbReference type="GO" id="GO:0051536">
    <property type="term" value="F:iron-sulfur cluster binding"/>
    <property type="evidence" value="ECO:0007669"/>
    <property type="project" value="UniProtKB-KW"/>
</dbReference>
<gene>
    <name evidence="12" type="ORF">S03H2_35339</name>
</gene>
<comment type="cofactor">
    <cofactor evidence="1">
        <name>[4Fe-4S] cluster</name>
        <dbReference type="ChEBI" id="CHEBI:49883"/>
    </cofactor>
</comment>
<evidence type="ECO:0000259" key="11">
    <source>
        <dbReference type="PROSITE" id="PS51918"/>
    </source>
</evidence>
<dbReference type="AlphaFoldDB" id="X1H2L0"/>
<feature type="non-terminal residue" evidence="12">
    <location>
        <position position="1"/>
    </location>
</feature>
<dbReference type="PANTHER" id="PTHR43409:SF7">
    <property type="entry name" value="BLL1977 PROTEIN"/>
    <property type="match status" value="1"/>
</dbReference>
<dbReference type="SUPFAM" id="SSF52242">
    <property type="entry name" value="Cobalamin (vitamin B12)-binding domain"/>
    <property type="match status" value="1"/>
</dbReference>
<dbReference type="PROSITE" id="PS51918">
    <property type="entry name" value="RADICAL_SAM"/>
    <property type="match status" value="1"/>
</dbReference>
<feature type="domain" description="B12-binding" evidence="10">
    <location>
        <begin position="1"/>
        <end position="95"/>
    </location>
</feature>
<dbReference type="SFLD" id="SFLDG01082">
    <property type="entry name" value="B12-binding_domain_containing"/>
    <property type="match status" value="1"/>
</dbReference>
<feature type="non-terminal residue" evidence="12">
    <location>
        <position position="282"/>
    </location>
</feature>
<dbReference type="GO" id="GO:0003824">
    <property type="term" value="F:catalytic activity"/>
    <property type="evidence" value="ECO:0007669"/>
    <property type="project" value="InterPro"/>
</dbReference>
<dbReference type="InterPro" id="IPR023404">
    <property type="entry name" value="rSAM_horseshoe"/>
</dbReference>
<dbReference type="CDD" id="cd02068">
    <property type="entry name" value="radical_SAM_B12_BD"/>
    <property type="match status" value="1"/>
</dbReference>
<keyword evidence="9" id="KW-0472">Membrane</keyword>
<dbReference type="InterPro" id="IPR007197">
    <property type="entry name" value="rSAM"/>
</dbReference>
<dbReference type="InterPro" id="IPR036724">
    <property type="entry name" value="Cobalamin-bd_sf"/>
</dbReference>
<dbReference type="InterPro" id="IPR000804">
    <property type="entry name" value="Clathrin_sm-chain_CS"/>
</dbReference>
<dbReference type="PROSITE" id="PS51332">
    <property type="entry name" value="B12_BINDING"/>
    <property type="match status" value="1"/>
</dbReference>
<evidence type="ECO:0000256" key="9">
    <source>
        <dbReference type="ARBA" id="ARBA00023136"/>
    </source>
</evidence>
<dbReference type="PANTHER" id="PTHR43409">
    <property type="entry name" value="ANAEROBIC MAGNESIUM-PROTOPORPHYRIN IX MONOMETHYL ESTER CYCLASE-RELATED"/>
    <property type="match status" value="1"/>
</dbReference>
<dbReference type="GO" id="GO:0016192">
    <property type="term" value="P:vesicle-mediated transport"/>
    <property type="evidence" value="ECO:0007669"/>
    <property type="project" value="InterPro"/>
</dbReference>
<reference evidence="12" key="1">
    <citation type="journal article" date="2014" name="Front. Microbiol.">
        <title>High frequency of phylogenetically diverse reductive dehalogenase-homologous genes in deep subseafloor sedimentary metagenomes.</title>
        <authorList>
            <person name="Kawai M."/>
            <person name="Futagami T."/>
            <person name="Toyoda A."/>
            <person name="Takaki Y."/>
            <person name="Nishi S."/>
            <person name="Hori S."/>
            <person name="Arai W."/>
            <person name="Tsubouchi T."/>
            <person name="Morono Y."/>
            <person name="Uchiyama I."/>
            <person name="Ito T."/>
            <person name="Fujiyama A."/>
            <person name="Inagaki F."/>
            <person name="Takami H."/>
        </authorList>
    </citation>
    <scope>NUCLEOTIDE SEQUENCE</scope>
    <source>
        <strain evidence="12">Expedition CK06-06</strain>
    </source>
</reference>
<keyword evidence="7" id="KW-0408">Iron</keyword>
<keyword evidence="4" id="KW-0949">S-adenosyl-L-methionine</keyword>
<evidence type="ECO:0000256" key="1">
    <source>
        <dbReference type="ARBA" id="ARBA00001966"/>
    </source>
</evidence>
<dbReference type="Gene3D" id="3.40.50.280">
    <property type="entry name" value="Cobalamin-binding domain"/>
    <property type="match status" value="1"/>
</dbReference>
<proteinExistence type="predicted"/>
<keyword evidence="5" id="KW-0479">Metal-binding</keyword>
<sequence>AYRWDRTEVENKIRDTEFDIVGIGGIVTTYKYIKWLIPILKKYHLDKKIIIGGSVGASIPKIMLERNLVDVVCIGEGEETAKELFNVLKNNEDLSKVKGIWYKDNTGRIYQNEKRSPIRDLDNTPLPAWDIFPMDIYLRNPVGAPNRNKWIDGSVDNSMELSMNLFATRGCPYQCIYCYHDFMGYRYRTRSPENVVMEMEILYRKYKVLYFHFIDDEFVMKKDFVYKFCNLVKELSKKIGHKITWGCSGRVNLMTEDLISTMSGAGCILIGYGIESGSQKML</sequence>
<dbReference type="Pfam" id="PF02310">
    <property type="entry name" value="B12-binding"/>
    <property type="match status" value="1"/>
</dbReference>
<feature type="domain" description="Radical SAM core" evidence="11">
    <location>
        <begin position="157"/>
        <end position="282"/>
    </location>
</feature>